<dbReference type="Proteomes" id="UP000630864">
    <property type="component" value="Unassembled WGS sequence"/>
</dbReference>
<dbReference type="GO" id="GO:0008270">
    <property type="term" value="F:zinc ion binding"/>
    <property type="evidence" value="ECO:0007669"/>
    <property type="project" value="InterPro"/>
</dbReference>
<evidence type="ECO:0000259" key="6">
    <source>
        <dbReference type="SMART" id="SM00507"/>
    </source>
</evidence>
<evidence type="ECO:0000256" key="5">
    <source>
        <dbReference type="SAM" id="MobiDB-lite"/>
    </source>
</evidence>
<dbReference type="InterPro" id="IPR003615">
    <property type="entry name" value="HNH_nuc"/>
</dbReference>
<protein>
    <recommendedName>
        <fullName evidence="4">Putative HNH nuclease YajD</fullName>
    </recommendedName>
</protein>
<organism evidence="7 8">
    <name type="scientific">Pseudomonas amygdali pv. eriobotryae</name>
    <dbReference type="NCBI Taxonomy" id="129137"/>
    <lineage>
        <taxon>Bacteria</taxon>
        <taxon>Pseudomonadati</taxon>
        <taxon>Pseudomonadota</taxon>
        <taxon>Gammaproteobacteria</taxon>
        <taxon>Pseudomonadales</taxon>
        <taxon>Pseudomonadaceae</taxon>
        <taxon>Pseudomonas</taxon>
        <taxon>Pseudomonas amygdali</taxon>
    </lineage>
</organism>
<feature type="domain" description="HNH nuclease" evidence="6">
    <location>
        <begin position="39"/>
        <end position="94"/>
    </location>
</feature>
<feature type="compositionally biased region" description="Basic residues" evidence="5">
    <location>
        <begin position="1"/>
        <end position="10"/>
    </location>
</feature>
<evidence type="ECO:0000256" key="3">
    <source>
        <dbReference type="ARBA" id="ARBA00038412"/>
    </source>
</evidence>
<evidence type="ECO:0000313" key="8">
    <source>
        <dbReference type="Proteomes" id="UP000630864"/>
    </source>
</evidence>
<dbReference type="InterPro" id="IPR002711">
    <property type="entry name" value="HNH"/>
</dbReference>
<evidence type="ECO:0000256" key="1">
    <source>
        <dbReference type="ARBA" id="ARBA00022722"/>
    </source>
</evidence>
<name>A0A9P3AJZ9_PSEA0</name>
<dbReference type="PANTHER" id="PTHR41286:SF1">
    <property type="entry name" value="HNH NUCLEASE YAJD-RELATED"/>
    <property type="match status" value="1"/>
</dbReference>
<dbReference type="GO" id="GO:0005829">
    <property type="term" value="C:cytosol"/>
    <property type="evidence" value="ECO:0007669"/>
    <property type="project" value="TreeGrafter"/>
</dbReference>
<dbReference type="CDD" id="cd00085">
    <property type="entry name" value="HNHc"/>
    <property type="match status" value="1"/>
</dbReference>
<dbReference type="Pfam" id="PF01844">
    <property type="entry name" value="HNH"/>
    <property type="match status" value="1"/>
</dbReference>
<evidence type="ECO:0000256" key="4">
    <source>
        <dbReference type="ARBA" id="ARBA00040194"/>
    </source>
</evidence>
<sequence>MPVKPQRHKPATPDTPKHLPAEAQRGTASQRGYNSRWQKARKGYFARHPLCVHCERAGRVTVATDLDHIIPHRGDQTLFWARTNWQGLCHSCHSIKTATEDGGFGNRRLPEGR</sequence>
<reference evidence="7" key="1">
    <citation type="submission" date="2020-09" db="EMBL/GenBank/DDBJ databases">
        <title>Pseudomonas syringae pv. eriobotryae genome sequence causing loquat canker disease.</title>
        <authorList>
            <person name="Fukuda S."/>
            <person name="Tashiro H."/>
            <person name="Nagano Y."/>
        </authorList>
    </citation>
    <scope>NUCLEOTIDE SEQUENCE</scope>
    <source>
        <strain evidence="7">AM001</strain>
    </source>
</reference>
<evidence type="ECO:0000313" key="7">
    <source>
        <dbReference type="EMBL" id="GFZ62940.1"/>
    </source>
</evidence>
<dbReference type="GO" id="GO:0004519">
    <property type="term" value="F:endonuclease activity"/>
    <property type="evidence" value="ECO:0007669"/>
    <property type="project" value="InterPro"/>
</dbReference>
<dbReference type="PANTHER" id="PTHR41286">
    <property type="entry name" value="HNH NUCLEASE YAJD-RELATED"/>
    <property type="match status" value="1"/>
</dbReference>
<comment type="caution">
    <text evidence="7">The sequence shown here is derived from an EMBL/GenBank/DDBJ whole genome shotgun (WGS) entry which is preliminary data.</text>
</comment>
<dbReference type="AlphaFoldDB" id="A0A9P3AJZ9"/>
<gene>
    <name evidence="7" type="ORF">PSE10A_54510</name>
</gene>
<dbReference type="SMART" id="SM00507">
    <property type="entry name" value="HNHc"/>
    <property type="match status" value="1"/>
</dbReference>
<proteinExistence type="inferred from homology"/>
<dbReference type="RefSeq" id="WP_189659284.1">
    <property type="nucleotide sequence ID" value="NZ_BMZW01000056.1"/>
</dbReference>
<evidence type="ECO:0000256" key="2">
    <source>
        <dbReference type="ARBA" id="ARBA00022801"/>
    </source>
</evidence>
<dbReference type="GO" id="GO:0003676">
    <property type="term" value="F:nucleic acid binding"/>
    <property type="evidence" value="ECO:0007669"/>
    <property type="project" value="InterPro"/>
</dbReference>
<dbReference type="EMBL" id="BMZW01000056">
    <property type="protein sequence ID" value="GFZ62940.1"/>
    <property type="molecule type" value="Genomic_DNA"/>
</dbReference>
<accession>A0A9P3AJZ9</accession>
<comment type="similarity">
    <text evidence="3">Belongs to the HNH nuclease family.</text>
</comment>
<dbReference type="Gene3D" id="1.10.30.50">
    <property type="match status" value="1"/>
</dbReference>
<keyword evidence="1" id="KW-0540">Nuclease</keyword>
<dbReference type="GO" id="GO:0016787">
    <property type="term" value="F:hydrolase activity"/>
    <property type="evidence" value="ECO:0007669"/>
    <property type="project" value="UniProtKB-KW"/>
</dbReference>
<feature type="region of interest" description="Disordered" evidence="5">
    <location>
        <begin position="1"/>
        <end position="34"/>
    </location>
</feature>
<keyword evidence="2" id="KW-0378">Hydrolase</keyword>